<name>A0A844G190_9BACT</name>
<dbReference type="GO" id="GO:0006302">
    <property type="term" value="P:double-strand break repair"/>
    <property type="evidence" value="ECO:0007669"/>
    <property type="project" value="TreeGrafter"/>
</dbReference>
<comment type="caution">
    <text evidence="5">The sequence shown here is derived from an EMBL/GenBank/DDBJ whole genome shotgun (WGS) entry which is preliminary data.</text>
</comment>
<dbReference type="PANTHER" id="PTHR33991:SF1">
    <property type="entry name" value="DNA REPAIR PROTEIN RECO"/>
    <property type="match status" value="1"/>
</dbReference>
<evidence type="ECO:0000256" key="3">
    <source>
        <dbReference type="ARBA" id="ARBA00023204"/>
    </source>
</evidence>
<dbReference type="InterPro" id="IPR003717">
    <property type="entry name" value="RecO"/>
</dbReference>
<evidence type="ECO:0000256" key="1">
    <source>
        <dbReference type="ARBA" id="ARBA00022763"/>
    </source>
</evidence>
<dbReference type="Pfam" id="PF11967">
    <property type="entry name" value="RecO_N"/>
    <property type="match status" value="1"/>
</dbReference>
<keyword evidence="3" id="KW-0234">DNA repair</keyword>
<evidence type="ECO:0000313" key="5">
    <source>
        <dbReference type="EMBL" id="MST97126.1"/>
    </source>
</evidence>
<proteinExistence type="predicted"/>
<reference evidence="5 6" key="1">
    <citation type="submission" date="2019-08" db="EMBL/GenBank/DDBJ databases">
        <title>In-depth cultivation of the pig gut microbiome towards novel bacterial diversity and tailored functional studies.</title>
        <authorList>
            <person name="Wylensek D."/>
            <person name="Hitch T.C.A."/>
            <person name="Clavel T."/>
        </authorList>
    </citation>
    <scope>NUCLEOTIDE SEQUENCE [LARGE SCALE GENOMIC DNA]</scope>
    <source>
        <strain evidence="5 6">BBE-744-WT-12</strain>
    </source>
</reference>
<dbReference type="InterPro" id="IPR022572">
    <property type="entry name" value="DNA_rep/recomb_RecO_N"/>
</dbReference>
<dbReference type="AlphaFoldDB" id="A0A844G190"/>
<dbReference type="SUPFAM" id="SSF50249">
    <property type="entry name" value="Nucleic acid-binding proteins"/>
    <property type="match status" value="1"/>
</dbReference>
<dbReference type="InterPro" id="IPR012340">
    <property type="entry name" value="NA-bd_OB-fold"/>
</dbReference>
<dbReference type="RefSeq" id="WP_154417946.1">
    <property type="nucleotide sequence ID" value="NZ_CALXOB010000048.1"/>
</dbReference>
<dbReference type="Proteomes" id="UP000435649">
    <property type="component" value="Unassembled WGS sequence"/>
</dbReference>
<evidence type="ECO:0000256" key="2">
    <source>
        <dbReference type="ARBA" id="ARBA00023172"/>
    </source>
</evidence>
<dbReference type="Gene3D" id="2.40.50.140">
    <property type="entry name" value="Nucleic acid-binding proteins"/>
    <property type="match status" value="1"/>
</dbReference>
<accession>A0A844G190</accession>
<sequence>MISTQMIVLAKQPYKEAALLLSGLSPDYGRLNLVANGAQKLSEKKFPAADLFRELEVEFNEEGASDLFTAKQLELAAAFDALADNPKHFQLAGRIGSFLLKNAVPAVPQPLTYDALRCILDQLSRPADAPERWTMEQCAVVIRATYLYENGMLPEVQSERESDFLENLVAAGVECSALPECRPDYWKTLNRWLGDLCDYHHLQK</sequence>
<organism evidence="5 6">
    <name type="scientific">Victivallis lenta</name>
    <dbReference type="NCBI Taxonomy" id="2606640"/>
    <lineage>
        <taxon>Bacteria</taxon>
        <taxon>Pseudomonadati</taxon>
        <taxon>Lentisphaerota</taxon>
        <taxon>Lentisphaeria</taxon>
        <taxon>Victivallales</taxon>
        <taxon>Victivallaceae</taxon>
        <taxon>Victivallis</taxon>
    </lineage>
</organism>
<dbReference type="PANTHER" id="PTHR33991">
    <property type="entry name" value="DNA REPAIR PROTEIN RECO"/>
    <property type="match status" value="1"/>
</dbReference>
<dbReference type="GO" id="GO:0006310">
    <property type="term" value="P:DNA recombination"/>
    <property type="evidence" value="ECO:0007669"/>
    <property type="project" value="UniProtKB-KW"/>
</dbReference>
<evidence type="ECO:0000313" key="6">
    <source>
        <dbReference type="Proteomes" id="UP000435649"/>
    </source>
</evidence>
<dbReference type="EMBL" id="VUNS01000007">
    <property type="protein sequence ID" value="MST97126.1"/>
    <property type="molecule type" value="Genomic_DNA"/>
</dbReference>
<feature type="domain" description="DNA replication/recombination mediator RecO N-terminal" evidence="4">
    <location>
        <begin position="2"/>
        <end position="79"/>
    </location>
</feature>
<evidence type="ECO:0000259" key="4">
    <source>
        <dbReference type="Pfam" id="PF11967"/>
    </source>
</evidence>
<keyword evidence="6" id="KW-1185">Reference proteome</keyword>
<protein>
    <recommendedName>
        <fullName evidence="4">DNA replication/recombination mediator RecO N-terminal domain-containing protein</fullName>
    </recommendedName>
</protein>
<keyword evidence="2" id="KW-0233">DNA recombination</keyword>
<dbReference type="GO" id="GO:0043590">
    <property type="term" value="C:bacterial nucleoid"/>
    <property type="evidence" value="ECO:0007669"/>
    <property type="project" value="TreeGrafter"/>
</dbReference>
<keyword evidence="1" id="KW-0227">DNA damage</keyword>
<gene>
    <name evidence="5" type="ORF">FYJ85_08730</name>
</gene>